<dbReference type="Proteomes" id="UP000317010">
    <property type="component" value="Unassembled WGS sequence"/>
</dbReference>
<sequence>MKLHEIYPHNKFLLYIGAILGFTGTYLDNTNKASFTITMSLLIAGLLLMLLSFKKPKQSSNDENKIISD</sequence>
<reference evidence="2 3" key="1">
    <citation type="submission" date="2019-07" db="EMBL/GenBank/DDBJ databases">
        <title>Genomic Encyclopedia of Archaeal and Bacterial Type Strains, Phase II (KMG-II): from individual species to whole genera.</title>
        <authorList>
            <person name="Goeker M."/>
        </authorList>
    </citation>
    <scope>NUCLEOTIDE SEQUENCE [LARGE SCALE GENOMIC DNA]</scope>
    <source>
        <strain evidence="2 3">ATCC BAA-1854</strain>
    </source>
</reference>
<evidence type="ECO:0000256" key="1">
    <source>
        <dbReference type="SAM" id="Phobius"/>
    </source>
</evidence>
<organism evidence="2 3">
    <name type="scientific">Mucilaginibacter frigoritolerans</name>
    <dbReference type="NCBI Taxonomy" id="652788"/>
    <lineage>
        <taxon>Bacteria</taxon>
        <taxon>Pseudomonadati</taxon>
        <taxon>Bacteroidota</taxon>
        <taxon>Sphingobacteriia</taxon>
        <taxon>Sphingobacteriales</taxon>
        <taxon>Sphingobacteriaceae</taxon>
        <taxon>Mucilaginibacter</taxon>
    </lineage>
</organism>
<evidence type="ECO:0000313" key="3">
    <source>
        <dbReference type="Proteomes" id="UP000317010"/>
    </source>
</evidence>
<protein>
    <submittedName>
        <fullName evidence="2">Uncharacterized protein</fullName>
    </submittedName>
</protein>
<keyword evidence="1" id="KW-0812">Transmembrane</keyword>
<feature type="transmembrane region" description="Helical" evidence="1">
    <location>
        <begin position="33"/>
        <end position="53"/>
    </location>
</feature>
<accession>A0A562U9R1</accession>
<dbReference type="OrthoDB" id="9985076at2"/>
<keyword evidence="1" id="KW-0472">Membrane</keyword>
<feature type="transmembrane region" description="Helical" evidence="1">
    <location>
        <begin position="12"/>
        <end position="27"/>
    </location>
</feature>
<dbReference type="RefSeq" id="WP_144911319.1">
    <property type="nucleotide sequence ID" value="NZ_VLLI01000003.1"/>
</dbReference>
<comment type="caution">
    <text evidence="2">The sequence shown here is derived from an EMBL/GenBank/DDBJ whole genome shotgun (WGS) entry which is preliminary data.</text>
</comment>
<dbReference type="AlphaFoldDB" id="A0A562U9R1"/>
<proteinExistence type="predicted"/>
<keyword evidence="3" id="KW-1185">Reference proteome</keyword>
<name>A0A562U9R1_9SPHI</name>
<gene>
    <name evidence="2" type="ORF">JN11_01565</name>
</gene>
<dbReference type="EMBL" id="VLLI01000003">
    <property type="protein sequence ID" value="TWJ02592.1"/>
    <property type="molecule type" value="Genomic_DNA"/>
</dbReference>
<keyword evidence="1" id="KW-1133">Transmembrane helix</keyword>
<evidence type="ECO:0000313" key="2">
    <source>
        <dbReference type="EMBL" id="TWJ02592.1"/>
    </source>
</evidence>